<gene>
    <name evidence="2" type="ORF">BROSI_A2414</name>
</gene>
<organism evidence="2 3">
    <name type="scientific">Candidatus Brocadia sinica JPN1</name>
    <dbReference type="NCBI Taxonomy" id="1197129"/>
    <lineage>
        <taxon>Bacteria</taxon>
        <taxon>Pseudomonadati</taxon>
        <taxon>Planctomycetota</taxon>
        <taxon>Candidatus Brocadiia</taxon>
        <taxon>Candidatus Brocadiales</taxon>
        <taxon>Candidatus Brocadiaceae</taxon>
        <taxon>Candidatus Brocadia</taxon>
    </lineage>
</organism>
<dbReference type="PANTHER" id="PTHR37804">
    <property type="entry name" value="CDAA REGULATORY PROTEIN CDAR"/>
    <property type="match status" value="1"/>
</dbReference>
<evidence type="ECO:0000313" key="3">
    <source>
        <dbReference type="Proteomes" id="UP000032309"/>
    </source>
</evidence>
<dbReference type="PANTHER" id="PTHR37804:SF1">
    <property type="entry name" value="CDAA REGULATORY PROTEIN CDAR"/>
    <property type="match status" value="1"/>
</dbReference>
<comment type="caution">
    <text evidence="2">The sequence shown here is derived from an EMBL/GenBank/DDBJ whole genome shotgun (WGS) entry which is preliminary data.</text>
</comment>
<sequence length="334" mass="37755">MIKEIFTGNIPTKLMALVMAVALWLYAINRHTGDLTEVVGLTVSVPEGITVLEQNFEEITIHLRGPQNVIDTVEDMIKDRKILARYTVRESPNMIEDQVKQTISIRRENLDLPSAVKLVSVYPDKVDIVLGKLQKKRLKVSLQKKGEPAIGYAVANEFVFPGEVEVTGPLNALKEASFIHTVPIDIGGITGEQNRTFPWRIEIDQKVIIKRGDKTISVPVVCNEDVRVWLQIVEQQDTRLFEKMKIKIIGPAEYPYTIKLQDEFANVRIKGPKLLLDKLNAEDIVLYIDVTSLKPPGPYKQPVKSILPKNVELVDKLPEVHLDIRETIRSAEVK</sequence>
<dbReference type="EMBL" id="BAFN01000001">
    <property type="protein sequence ID" value="GAN33879.1"/>
    <property type="molecule type" value="Genomic_DNA"/>
</dbReference>
<name>A0ABQ0JYR3_9BACT</name>
<evidence type="ECO:0000313" key="2">
    <source>
        <dbReference type="EMBL" id="GAN33879.1"/>
    </source>
</evidence>
<reference evidence="3" key="1">
    <citation type="journal article" date="2015" name="Genome Announc.">
        <title>Draft Genome Sequence of an Anaerobic Ammonium-Oxidizing Bacterium, "Candidatus Brocadia sinica".</title>
        <authorList>
            <person name="Oshiki M."/>
            <person name="Shinyako-Hata K."/>
            <person name="Satoh H."/>
            <person name="Okabe S."/>
        </authorList>
    </citation>
    <scope>NUCLEOTIDE SEQUENCE [LARGE SCALE GENOMIC DNA]</scope>
    <source>
        <strain evidence="3">JPN1</strain>
    </source>
</reference>
<feature type="transmembrane region" description="Helical" evidence="1">
    <location>
        <begin position="12"/>
        <end position="28"/>
    </location>
</feature>
<dbReference type="Proteomes" id="UP000032309">
    <property type="component" value="Unassembled WGS sequence"/>
</dbReference>
<evidence type="ECO:0008006" key="4">
    <source>
        <dbReference type="Google" id="ProtNLM"/>
    </source>
</evidence>
<keyword evidence="1" id="KW-0472">Membrane</keyword>
<keyword evidence="1" id="KW-0812">Transmembrane</keyword>
<dbReference type="Gene3D" id="2.170.120.30">
    <property type="match status" value="1"/>
</dbReference>
<dbReference type="InterPro" id="IPR012505">
    <property type="entry name" value="YbbR"/>
</dbReference>
<evidence type="ECO:0000256" key="1">
    <source>
        <dbReference type="SAM" id="Phobius"/>
    </source>
</evidence>
<keyword evidence="1" id="KW-1133">Transmembrane helix</keyword>
<dbReference type="Gene3D" id="2.170.120.40">
    <property type="entry name" value="YbbR-like domain"/>
    <property type="match status" value="1"/>
</dbReference>
<accession>A0ABQ0JYR3</accession>
<proteinExistence type="predicted"/>
<protein>
    <recommendedName>
        <fullName evidence="4">YbbR family protein</fullName>
    </recommendedName>
</protein>
<dbReference type="RefSeq" id="WP_052563948.1">
    <property type="nucleotide sequence ID" value="NZ_BAFN01000001.1"/>
</dbReference>
<keyword evidence="3" id="KW-1185">Reference proteome</keyword>
<dbReference type="InterPro" id="IPR053154">
    <property type="entry name" value="c-di-AMP_regulator"/>
</dbReference>
<dbReference type="Pfam" id="PF07949">
    <property type="entry name" value="YbbR"/>
    <property type="match status" value="1"/>
</dbReference>